<sequence>MGYRDGVSPLKSINCEAIGRGLSLAGRSPPLSPILHRRPPPLLLSLSVADAILILSTEDNLPSLASTSTPTSNNVVVFRVQRSLPLLKNKTGEEYERDGGGKVA</sequence>
<dbReference type="EMBL" id="CM042015">
    <property type="protein sequence ID" value="KAI3707774.1"/>
    <property type="molecule type" value="Genomic_DNA"/>
</dbReference>
<evidence type="ECO:0000313" key="2">
    <source>
        <dbReference type="Proteomes" id="UP001055811"/>
    </source>
</evidence>
<evidence type="ECO:0000313" key="1">
    <source>
        <dbReference type="EMBL" id="KAI3707774.1"/>
    </source>
</evidence>
<accession>A0ACB9AC16</accession>
<keyword evidence="2" id="KW-1185">Reference proteome</keyword>
<name>A0ACB9AC16_CICIN</name>
<organism evidence="1 2">
    <name type="scientific">Cichorium intybus</name>
    <name type="common">Chicory</name>
    <dbReference type="NCBI Taxonomy" id="13427"/>
    <lineage>
        <taxon>Eukaryota</taxon>
        <taxon>Viridiplantae</taxon>
        <taxon>Streptophyta</taxon>
        <taxon>Embryophyta</taxon>
        <taxon>Tracheophyta</taxon>
        <taxon>Spermatophyta</taxon>
        <taxon>Magnoliopsida</taxon>
        <taxon>eudicotyledons</taxon>
        <taxon>Gunneridae</taxon>
        <taxon>Pentapetalae</taxon>
        <taxon>asterids</taxon>
        <taxon>campanulids</taxon>
        <taxon>Asterales</taxon>
        <taxon>Asteraceae</taxon>
        <taxon>Cichorioideae</taxon>
        <taxon>Cichorieae</taxon>
        <taxon>Cichoriinae</taxon>
        <taxon>Cichorium</taxon>
    </lineage>
</organism>
<gene>
    <name evidence="1" type="ORF">L2E82_36581</name>
</gene>
<reference evidence="1 2" key="2">
    <citation type="journal article" date="2022" name="Mol. Ecol. Resour.">
        <title>The genomes of chicory, endive, great burdock and yacon provide insights into Asteraceae paleo-polyploidization history and plant inulin production.</title>
        <authorList>
            <person name="Fan W."/>
            <person name="Wang S."/>
            <person name="Wang H."/>
            <person name="Wang A."/>
            <person name="Jiang F."/>
            <person name="Liu H."/>
            <person name="Zhao H."/>
            <person name="Xu D."/>
            <person name="Zhang Y."/>
        </authorList>
    </citation>
    <scope>NUCLEOTIDE SEQUENCE [LARGE SCALE GENOMIC DNA]</scope>
    <source>
        <strain evidence="2">cv. Punajuju</strain>
        <tissue evidence="1">Leaves</tissue>
    </source>
</reference>
<reference evidence="2" key="1">
    <citation type="journal article" date="2022" name="Mol. Ecol. Resour.">
        <title>The genomes of chicory, endive, great burdock and yacon provide insights into Asteraceae palaeo-polyploidization history and plant inulin production.</title>
        <authorList>
            <person name="Fan W."/>
            <person name="Wang S."/>
            <person name="Wang H."/>
            <person name="Wang A."/>
            <person name="Jiang F."/>
            <person name="Liu H."/>
            <person name="Zhao H."/>
            <person name="Xu D."/>
            <person name="Zhang Y."/>
        </authorList>
    </citation>
    <scope>NUCLEOTIDE SEQUENCE [LARGE SCALE GENOMIC DNA]</scope>
    <source>
        <strain evidence="2">cv. Punajuju</strain>
    </source>
</reference>
<dbReference type="Proteomes" id="UP001055811">
    <property type="component" value="Linkage Group LG07"/>
</dbReference>
<protein>
    <submittedName>
        <fullName evidence="1">Uncharacterized protein</fullName>
    </submittedName>
</protein>
<proteinExistence type="predicted"/>
<comment type="caution">
    <text evidence="1">The sequence shown here is derived from an EMBL/GenBank/DDBJ whole genome shotgun (WGS) entry which is preliminary data.</text>
</comment>